<accession>B9TMN9</accession>
<dbReference type="InterPro" id="IPR050833">
    <property type="entry name" value="Poly_Biosynth_Transport"/>
</dbReference>
<feature type="transmembrane region" description="Helical" evidence="6">
    <location>
        <begin position="93"/>
        <end position="113"/>
    </location>
</feature>
<keyword evidence="8" id="KW-1185">Reference proteome</keyword>
<evidence type="ECO:0000313" key="7">
    <source>
        <dbReference type="EMBL" id="EEF22876.1"/>
    </source>
</evidence>
<dbReference type="Proteomes" id="UP000008311">
    <property type="component" value="Unassembled WGS sequence"/>
</dbReference>
<reference evidence="8" key="1">
    <citation type="journal article" date="2010" name="Nat. Biotechnol.">
        <title>Draft genome sequence of the oilseed species Ricinus communis.</title>
        <authorList>
            <person name="Chan A.P."/>
            <person name="Crabtree J."/>
            <person name="Zhao Q."/>
            <person name="Lorenzi H."/>
            <person name="Orvis J."/>
            <person name="Puiu D."/>
            <person name="Melake-Berhan A."/>
            <person name="Jones K.M."/>
            <person name="Redman J."/>
            <person name="Chen G."/>
            <person name="Cahoon E.B."/>
            <person name="Gedil M."/>
            <person name="Stanke M."/>
            <person name="Haas B.J."/>
            <person name="Wortman J.R."/>
            <person name="Fraser-Liggett C.M."/>
            <person name="Ravel J."/>
            <person name="Rabinowicz P.D."/>
        </authorList>
    </citation>
    <scope>NUCLEOTIDE SEQUENCE [LARGE SCALE GENOMIC DNA]</scope>
    <source>
        <strain evidence="8">cv. Hale</strain>
    </source>
</reference>
<name>B9TMN9_RICCO</name>
<keyword evidence="4 6" id="KW-1133">Transmembrane helix</keyword>
<gene>
    <name evidence="7" type="ORF">RCOM_1994650</name>
</gene>
<proteinExistence type="predicted"/>
<dbReference type="GO" id="GO:0005886">
    <property type="term" value="C:plasma membrane"/>
    <property type="evidence" value="ECO:0007669"/>
    <property type="project" value="UniProtKB-SubCell"/>
</dbReference>
<evidence type="ECO:0008006" key="9">
    <source>
        <dbReference type="Google" id="ProtNLM"/>
    </source>
</evidence>
<keyword evidence="5 6" id="KW-0472">Membrane</keyword>
<dbReference type="EMBL" id="EQ989608">
    <property type="protein sequence ID" value="EEF22876.1"/>
    <property type="molecule type" value="Genomic_DNA"/>
</dbReference>
<evidence type="ECO:0000256" key="6">
    <source>
        <dbReference type="SAM" id="Phobius"/>
    </source>
</evidence>
<keyword evidence="2" id="KW-1003">Cell membrane</keyword>
<feature type="transmembrane region" description="Helical" evidence="6">
    <location>
        <begin position="58"/>
        <end position="87"/>
    </location>
</feature>
<sequence length="202" mass="21572">MLNHFAGPVAVGVYQAGMRIFNGGAQAASVLANVFLPRAAAAANDPKRFIAEAARVQWAFILVGAGFGLGLAIGAELIVPILFGPAYSSLVELLPWMGVLFFVRFYAASWGVVLTSAGQQSFRAWINLIQWIGVLSVAALWVANWGILGWVYAILAGHVFIAAAYAVRCYQHTGMGWAQTSFVAATAFAFIPWVHLPAISNS</sequence>
<dbReference type="PANTHER" id="PTHR30250">
    <property type="entry name" value="PST FAMILY PREDICTED COLANIC ACID TRANSPORTER"/>
    <property type="match status" value="1"/>
</dbReference>
<dbReference type="AlphaFoldDB" id="B9TMN9"/>
<evidence type="ECO:0000256" key="4">
    <source>
        <dbReference type="ARBA" id="ARBA00022989"/>
    </source>
</evidence>
<organism evidence="7 8">
    <name type="scientific">Ricinus communis</name>
    <name type="common">Castor bean</name>
    <dbReference type="NCBI Taxonomy" id="3988"/>
    <lineage>
        <taxon>Eukaryota</taxon>
        <taxon>Viridiplantae</taxon>
        <taxon>Streptophyta</taxon>
        <taxon>Embryophyta</taxon>
        <taxon>Tracheophyta</taxon>
        <taxon>Spermatophyta</taxon>
        <taxon>Magnoliopsida</taxon>
        <taxon>eudicotyledons</taxon>
        <taxon>Gunneridae</taxon>
        <taxon>Pentapetalae</taxon>
        <taxon>rosids</taxon>
        <taxon>fabids</taxon>
        <taxon>Malpighiales</taxon>
        <taxon>Euphorbiaceae</taxon>
        <taxon>Acalyphoideae</taxon>
        <taxon>Acalypheae</taxon>
        <taxon>Ricinus</taxon>
    </lineage>
</organism>
<dbReference type="InParanoid" id="B9TMN9"/>
<feature type="transmembrane region" description="Helical" evidence="6">
    <location>
        <begin position="149"/>
        <end position="167"/>
    </location>
</feature>
<evidence type="ECO:0000256" key="5">
    <source>
        <dbReference type="ARBA" id="ARBA00023136"/>
    </source>
</evidence>
<comment type="subcellular location">
    <subcellularLocation>
        <location evidence="1">Cell membrane</location>
        <topology evidence="1">Multi-pass membrane protein</topology>
    </subcellularLocation>
</comment>
<feature type="transmembrane region" description="Helical" evidence="6">
    <location>
        <begin position="125"/>
        <end position="143"/>
    </location>
</feature>
<evidence type="ECO:0000256" key="2">
    <source>
        <dbReference type="ARBA" id="ARBA00022475"/>
    </source>
</evidence>
<feature type="transmembrane region" description="Helical" evidence="6">
    <location>
        <begin position="174"/>
        <end position="194"/>
    </location>
</feature>
<evidence type="ECO:0000256" key="3">
    <source>
        <dbReference type="ARBA" id="ARBA00022692"/>
    </source>
</evidence>
<evidence type="ECO:0000313" key="8">
    <source>
        <dbReference type="Proteomes" id="UP000008311"/>
    </source>
</evidence>
<evidence type="ECO:0000256" key="1">
    <source>
        <dbReference type="ARBA" id="ARBA00004651"/>
    </source>
</evidence>
<dbReference type="PANTHER" id="PTHR30250:SF11">
    <property type="entry name" value="O-ANTIGEN TRANSPORTER-RELATED"/>
    <property type="match status" value="1"/>
</dbReference>
<keyword evidence="3 6" id="KW-0812">Transmembrane</keyword>
<protein>
    <recommendedName>
        <fullName evidence="9">Polysaccharide biosynthesis protein C-terminal domain-containing protein</fullName>
    </recommendedName>
</protein>